<evidence type="ECO:0000256" key="1">
    <source>
        <dbReference type="SAM" id="MobiDB-lite"/>
    </source>
</evidence>
<feature type="chain" id="PRO_5047198521" description="ARC6 IMS domain-containing protein" evidence="2">
    <location>
        <begin position="21"/>
        <end position="328"/>
    </location>
</feature>
<feature type="region of interest" description="Disordered" evidence="1">
    <location>
        <begin position="24"/>
        <end position="84"/>
    </location>
</feature>
<gene>
    <name evidence="3" type="ORF">GCM10025865_17280</name>
</gene>
<feature type="signal peptide" evidence="2">
    <location>
        <begin position="1"/>
        <end position="20"/>
    </location>
</feature>
<keyword evidence="2" id="KW-0732">Signal</keyword>
<reference evidence="4" key="1">
    <citation type="journal article" date="2019" name="Int. J. Syst. Evol. Microbiol.">
        <title>The Global Catalogue of Microorganisms (GCM) 10K type strain sequencing project: providing services to taxonomists for standard genome sequencing and annotation.</title>
        <authorList>
            <consortium name="The Broad Institute Genomics Platform"/>
            <consortium name="The Broad Institute Genome Sequencing Center for Infectious Disease"/>
            <person name="Wu L."/>
            <person name="Ma J."/>
        </authorList>
    </citation>
    <scope>NUCLEOTIDE SEQUENCE [LARGE SCALE GENOMIC DNA]</scope>
    <source>
        <strain evidence="4">NBRC 108565</strain>
    </source>
</reference>
<dbReference type="EMBL" id="AP027729">
    <property type="protein sequence ID" value="BDZ42429.1"/>
    <property type="molecule type" value="Genomic_DNA"/>
</dbReference>
<name>A0ABM8G2T4_9CELL</name>
<evidence type="ECO:0000256" key="2">
    <source>
        <dbReference type="SAM" id="SignalP"/>
    </source>
</evidence>
<accession>A0ABM8G2T4</accession>
<feature type="region of interest" description="Disordered" evidence="1">
    <location>
        <begin position="293"/>
        <end position="328"/>
    </location>
</feature>
<sequence length="328" mass="34091">MTACCAVAVVAGVVTGCALAPISAGQASDGESEVGSTSFGSAEDGGGESSAGGDDADGSEGADGGSDGAGAAEGADAATVDPVRLSRPTVDAGVRYSDELSDDGIGRYRQIELADDAELLDAQWAIDALADNDPGWDDSDVSAAYATVMRFMVSEVFDSVLSDNPAPSAQARWFAENSHRFDPTIRDQVEDALATERAGTVVVAASEVMGRGTPRYSDRGGRIDRVLVSPTGITWGEEQEALGFDFESTFSRPVETWGRDASELVTGTFTYYVTRHGEDWLIAGWQNDYGTTTSTIDTSEDLSEDSDGEGAGSGGPRSGDASRGRMVE</sequence>
<dbReference type="RefSeq" id="WP_286216914.1">
    <property type="nucleotide sequence ID" value="NZ_AP027729.1"/>
</dbReference>
<organism evidence="3 4">
    <name type="scientific">Paraoerskovia sediminicola</name>
    <dbReference type="NCBI Taxonomy" id="1138587"/>
    <lineage>
        <taxon>Bacteria</taxon>
        <taxon>Bacillati</taxon>
        <taxon>Actinomycetota</taxon>
        <taxon>Actinomycetes</taxon>
        <taxon>Micrococcales</taxon>
        <taxon>Cellulomonadaceae</taxon>
        <taxon>Paraoerskovia</taxon>
    </lineage>
</organism>
<keyword evidence="4" id="KW-1185">Reference proteome</keyword>
<evidence type="ECO:0000313" key="4">
    <source>
        <dbReference type="Proteomes" id="UP001321475"/>
    </source>
</evidence>
<evidence type="ECO:0008006" key="5">
    <source>
        <dbReference type="Google" id="ProtNLM"/>
    </source>
</evidence>
<evidence type="ECO:0000313" key="3">
    <source>
        <dbReference type="EMBL" id="BDZ42429.1"/>
    </source>
</evidence>
<protein>
    <recommendedName>
        <fullName evidence="5">ARC6 IMS domain-containing protein</fullName>
    </recommendedName>
</protein>
<dbReference type="Proteomes" id="UP001321475">
    <property type="component" value="Chromosome"/>
</dbReference>
<proteinExistence type="predicted"/>
<feature type="compositionally biased region" description="Acidic residues" evidence="1">
    <location>
        <begin position="298"/>
        <end position="308"/>
    </location>
</feature>
<feature type="compositionally biased region" description="Low complexity" evidence="1">
    <location>
        <begin position="69"/>
        <end position="78"/>
    </location>
</feature>